<dbReference type="Proteomes" id="UP000178486">
    <property type="component" value="Unassembled WGS sequence"/>
</dbReference>
<accession>A0A1F7JJ20</accession>
<keyword evidence="1" id="KW-0812">Transmembrane</keyword>
<organism evidence="2 3">
    <name type="scientific">Candidatus Roizmanbacteria bacterium RIFCSPLOWO2_01_FULL_45_11</name>
    <dbReference type="NCBI Taxonomy" id="1802070"/>
    <lineage>
        <taxon>Bacteria</taxon>
        <taxon>Candidatus Roizmaniibacteriota</taxon>
    </lineage>
</organism>
<dbReference type="Pfam" id="PF11104">
    <property type="entry name" value="PilM_2"/>
    <property type="match status" value="1"/>
</dbReference>
<dbReference type="EMBL" id="MGAU01000006">
    <property type="protein sequence ID" value="OGK55612.1"/>
    <property type="molecule type" value="Genomic_DNA"/>
</dbReference>
<evidence type="ECO:0000313" key="2">
    <source>
        <dbReference type="EMBL" id="OGK55612.1"/>
    </source>
</evidence>
<keyword evidence="1" id="KW-1133">Transmembrane helix</keyword>
<gene>
    <name evidence="2" type="ORF">A3B56_02125</name>
</gene>
<dbReference type="Gene3D" id="3.30.420.40">
    <property type="match status" value="2"/>
</dbReference>
<name>A0A1F7JJ20_9BACT</name>
<evidence type="ECO:0008006" key="4">
    <source>
        <dbReference type="Google" id="ProtNLM"/>
    </source>
</evidence>
<dbReference type="AlphaFoldDB" id="A0A1F7JJ20"/>
<evidence type="ECO:0000313" key="3">
    <source>
        <dbReference type="Proteomes" id="UP000178486"/>
    </source>
</evidence>
<comment type="caution">
    <text evidence="2">The sequence shown here is derived from an EMBL/GenBank/DDBJ whole genome shotgun (WGS) entry which is preliminary data.</text>
</comment>
<feature type="transmembrane region" description="Helical" evidence="1">
    <location>
        <begin position="320"/>
        <end position="341"/>
    </location>
</feature>
<proteinExistence type="predicted"/>
<dbReference type="InterPro" id="IPR005883">
    <property type="entry name" value="PilM"/>
</dbReference>
<sequence length="465" mass="51079">MRIFHTNPKRYPAFLCTENRVYLARVDPAGKSFVTYIEKPLAAKCIVNDEIVNPDAFVQVIRSMVAEGKLVEKDVIIGVSEVKATTRSLVFPTLKPDEIAQAVEQQSSSFLPFPYHDEYLDWMIIDKEAHGKEKILISAIPKTVIDGYCAVFQKAGLRPVAFESTSLSLFRILPEEAKKSSIAIEAGEVNTLLILGFEGSIEASSVIQETAGIEDKIEKLINYYSGKRTGGTVPESVYICGKNATPEIGQLLNQRLHLKPVFLPAAIVNIPPQKKLELAVLSSLAKKIVDMPEDPQTINVLPEPLAKAYEAQKKHAAMKLFLFVQILLLVLMASVAGYTLWSARADRMVIERENMQNMQNGQMEPLNVDAAYTKAIVSADGLAHAVGSTINVLLKTSVEGVTVKGISYTQEAGSVTVSGTAHSRDHLLAFQDAIEKTGNFSQVTIPLSSLEEETDVTFRMVLQTK</sequence>
<keyword evidence="1" id="KW-0472">Membrane</keyword>
<reference evidence="2 3" key="1">
    <citation type="journal article" date="2016" name="Nat. Commun.">
        <title>Thousands of microbial genomes shed light on interconnected biogeochemical processes in an aquifer system.</title>
        <authorList>
            <person name="Anantharaman K."/>
            <person name="Brown C.T."/>
            <person name="Hug L.A."/>
            <person name="Sharon I."/>
            <person name="Castelle C.J."/>
            <person name="Probst A.J."/>
            <person name="Thomas B.C."/>
            <person name="Singh A."/>
            <person name="Wilkins M.J."/>
            <person name="Karaoz U."/>
            <person name="Brodie E.L."/>
            <person name="Williams K.H."/>
            <person name="Hubbard S.S."/>
            <person name="Banfield J.F."/>
        </authorList>
    </citation>
    <scope>NUCLEOTIDE SEQUENCE [LARGE SCALE GENOMIC DNA]</scope>
</reference>
<dbReference type="Gene3D" id="3.30.1490.300">
    <property type="match status" value="1"/>
</dbReference>
<evidence type="ECO:0000256" key="1">
    <source>
        <dbReference type="SAM" id="Phobius"/>
    </source>
</evidence>
<protein>
    <recommendedName>
        <fullName evidence="4">SHS2 domain-containing protein</fullName>
    </recommendedName>
</protein>